<feature type="domain" description="Heterokaryon incompatibility" evidence="1">
    <location>
        <begin position="41"/>
        <end position="179"/>
    </location>
</feature>
<dbReference type="Proteomes" id="UP000800040">
    <property type="component" value="Unassembled WGS sequence"/>
</dbReference>
<organism evidence="2 3">
    <name type="scientific">Decorospora gaudefroyi</name>
    <dbReference type="NCBI Taxonomy" id="184978"/>
    <lineage>
        <taxon>Eukaryota</taxon>
        <taxon>Fungi</taxon>
        <taxon>Dikarya</taxon>
        <taxon>Ascomycota</taxon>
        <taxon>Pezizomycotina</taxon>
        <taxon>Dothideomycetes</taxon>
        <taxon>Pleosporomycetidae</taxon>
        <taxon>Pleosporales</taxon>
        <taxon>Pleosporineae</taxon>
        <taxon>Pleosporaceae</taxon>
        <taxon>Decorospora</taxon>
    </lineage>
</organism>
<dbReference type="AlphaFoldDB" id="A0A6A5KMD3"/>
<feature type="non-terminal residue" evidence="2">
    <location>
        <position position="1"/>
    </location>
</feature>
<evidence type="ECO:0000313" key="3">
    <source>
        <dbReference type="Proteomes" id="UP000800040"/>
    </source>
</evidence>
<gene>
    <name evidence="2" type="ORF">BDW02DRAFT_485616</name>
</gene>
<proteinExistence type="predicted"/>
<dbReference type="InterPro" id="IPR010730">
    <property type="entry name" value="HET"/>
</dbReference>
<sequence>WISNCLRYHERCCTESLFLGGMRLIDCQMKQIIDAKPCSRWVALSYVWGSETTTPRQWTHNGGRYPWPSDIPRTVTDTMVVTVETGYRYLWCEAYCIDQEDVAHKADQISKMGKIYRCADFAIVATGPNKHHGLPGVSSSRVSEQQKFHLPGRDLIYMGPDPLYTILQSTWMERAWTFQGGYLSKRLLVL</sequence>
<evidence type="ECO:0000259" key="1">
    <source>
        <dbReference type="Pfam" id="PF06985"/>
    </source>
</evidence>
<dbReference type="EMBL" id="ML975266">
    <property type="protein sequence ID" value="KAF1837057.1"/>
    <property type="molecule type" value="Genomic_DNA"/>
</dbReference>
<name>A0A6A5KMD3_9PLEO</name>
<accession>A0A6A5KMD3</accession>
<feature type="non-terminal residue" evidence="2">
    <location>
        <position position="190"/>
    </location>
</feature>
<keyword evidence="3" id="KW-1185">Reference proteome</keyword>
<dbReference type="Pfam" id="PF06985">
    <property type="entry name" value="HET"/>
    <property type="match status" value="1"/>
</dbReference>
<dbReference type="OrthoDB" id="5428863at2759"/>
<dbReference type="PANTHER" id="PTHR33112:SF1">
    <property type="entry name" value="HETEROKARYON INCOMPATIBILITY DOMAIN-CONTAINING PROTEIN"/>
    <property type="match status" value="1"/>
</dbReference>
<protein>
    <submittedName>
        <fullName evidence="2">HET-domain-containing protein</fullName>
    </submittedName>
</protein>
<dbReference type="PANTHER" id="PTHR33112">
    <property type="entry name" value="DOMAIN PROTEIN, PUTATIVE-RELATED"/>
    <property type="match status" value="1"/>
</dbReference>
<evidence type="ECO:0000313" key="2">
    <source>
        <dbReference type="EMBL" id="KAF1837057.1"/>
    </source>
</evidence>
<reference evidence="2" key="1">
    <citation type="submission" date="2020-01" db="EMBL/GenBank/DDBJ databases">
        <authorList>
            <consortium name="DOE Joint Genome Institute"/>
            <person name="Haridas S."/>
            <person name="Albert R."/>
            <person name="Binder M."/>
            <person name="Bloem J."/>
            <person name="Labutti K."/>
            <person name="Salamov A."/>
            <person name="Andreopoulos B."/>
            <person name="Baker S.E."/>
            <person name="Barry K."/>
            <person name="Bills G."/>
            <person name="Bluhm B.H."/>
            <person name="Cannon C."/>
            <person name="Castanera R."/>
            <person name="Culley D.E."/>
            <person name="Daum C."/>
            <person name="Ezra D."/>
            <person name="Gonzalez J.B."/>
            <person name="Henrissat B."/>
            <person name="Kuo A."/>
            <person name="Liang C."/>
            <person name="Lipzen A."/>
            <person name="Lutzoni F."/>
            <person name="Magnuson J."/>
            <person name="Mondo S."/>
            <person name="Nolan M."/>
            <person name="Ohm R."/>
            <person name="Pangilinan J."/>
            <person name="Park H.-J."/>
            <person name="Ramirez L."/>
            <person name="Alfaro M."/>
            <person name="Sun H."/>
            <person name="Tritt A."/>
            <person name="Yoshinaga Y."/>
            <person name="Zwiers L.-H."/>
            <person name="Turgeon B.G."/>
            <person name="Goodwin S.B."/>
            <person name="Spatafora J.W."/>
            <person name="Crous P.W."/>
            <person name="Grigoriev I.V."/>
        </authorList>
    </citation>
    <scope>NUCLEOTIDE SEQUENCE</scope>
    <source>
        <strain evidence="2">P77</strain>
    </source>
</reference>